<dbReference type="InterPro" id="IPR002656">
    <property type="entry name" value="Acyl_transf_3_dom"/>
</dbReference>
<feature type="transmembrane region" description="Helical" evidence="7">
    <location>
        <begin position="108"/>
        <end position="130"/>
    </location>
</feature>
<evidence type="ECO:0000256" key="5">
    <source>
        <dbReference type="ARBA" id="ARBA00022989"/>
    </source>
</evidence>
<accession>A0A3R9FCY1</accession>
<protein>
    <recommendedName>
        <fullName evidence="8">Acyltransferase 3 domain-containing protein</fullName>
    </recommendedName>
</protein>
<sequence length="165" mass="19052">MFLFVIFLLLFMYNGEKQLLEKCMMVKGQEISDMQKGDYNYTIDAMKFISVVAVVMIHVTVFLPHRNLATISNYYIYRHALDIAVPFFFAVSGYLISGKGNMGYISKYAKKIFTMYVVFSILYIFIRFLFIGTDRMFLDKAFWVSARILVESLTVTNLLNGTIGS</sequence>
<evidence type="ECO:0000256" key="1">
    <source>
        <dbReference type="ARBA" id="ARBA00004651"/>
    </source>
</evidence>
<name>A0A3R9FCY1_9BACI</name>
<evidence type="ECO:0000256" key="3">
    <source>
        <dbReference type="ARBA" id="ARBA00022475"/>
    </source>
</evidence>
<gene>
    <name evidence="9" type="ORF">EJA10_18315</name>
</gene>
<keyword evidence="6 7" id="KW-0472">Membrane</keyword>
<feature type="domain" description="Acyltransferase 3" evidence="8">
    <location>
        <begin position="40"/>
        <end position="132"/>
    </location>
</feature>
<evidence type="ECO:0000256" key="2">
    <source>
        <dbReference type="ARBA" id="ARBA00007400"/>
    </source>
</evidence>
<evidence type="ECO:0000256" key="7">
    <source>
        <dbReference type="SAM" id="Phobius"/>
    </source>
</evidence>
<dbReference type="PANTHER" id="PTHR40074">
    <property type="entry name" value="O-ACETYLTRANSFERASE WECH"/>
    <property type="match status" value="1"/>
</dbReference>
<dbReference type="AlphaFoldDB" id="A0A3R9FCY1"/>
<dbReference type="Proteomes" id="UP000279911">
    <property type="component" value="Unassembled WGS sequence"/>
</dbReference>
<comment type="similarity">
    <text evidence="2">Belongs to the acyltransferase 3 family.</text>
</comment>
<keyword evidence="3" id="KW-1003">Cell membrane</keyword>
<dbReference type="GO" id="GO:0009246">
    <property type="term" value="P:enterobacterial common antigen biosynthetic process"/>
    <property type="evidence" value="ECO:0007669"/>
    <property type="project" value="TreeGrafter"/>
</dbReference>
<keyword evidence="5 7" id="KW-1133">Transmembrane helix</keyword>
<comment type="subcellular location">
    <subcellularLocation>
        <location evidence="1">Cell membrane</location>
        <topology evidence="1">Multi-pass membrane protein</topology>
    </subcellularLocation>
</comment>
<dbReference type="OrthoDB" id="65129at2"/>
<dbReference type="PANTHER" id="PTHR40074:SF2">
    <property type="entry name" value="O-ACETYLTRANSFERASE WECH"/>
    <property type="match status" value="1"/>
</dbReference>
<dbReference type="Pfam" id="PF01757">
    <property type="entry name" value="Acyl_transf_3"/>
    <property type="match status" value="1"/>
</dbReference>
<reference evidence="10" key="1">
    <citation type="submission" date="2018-12" db="EMBL/GenBank/DDBJ databases">
        <title>Bacillus chawlae sp. nov., Bacillus glennii sp. nov., and Bacillus saganii sp. nov. Isolated from the Vehicle Assembly Building at Kennedy Space Center where the Viking Spacecraft were Assembled.</title>
        <authorList>
            <person name="Seuylemezian A."/>
            <person name="Vaishampayan P."/>
        </authorList>
    </citation>
    <scope>NUCLEOTIDE SEQUENCE [LARGE SCALE GENOMIC DNA]</scope>
    <source>
        <strain evidence="10">DSM 13966</strain>
    </source>
</reference>
<evidence type="ECO:0000313" key="9">
    <source>
        <dbReference type="EMBL" id="RSD25219.1"/>
    </source>
</evidence>
<feature type="transmembrane region" description="Helical" evidence="7">
    <location>
        <begin position="75"/>
        <end position="96"/>
    </location>
</feature>
<evidence type="ECO:0000256" key="4">
    <source>
        <dbReference type="ARBA" id="ARBA00022692"/>
    </source>
</evidence>
<evidence type="ECO:0000256" key="6">
    <source>
        <dbReference type="ARBA" id="ARBA00023136"/>
    </source>
</evidence>
<comment type="caution">
    <text evidence="9">The sequence shown here is derived from an EMBL/GenBank/DDBJ whole genome shotgun (WGS) entry which is preliminary data.</text>
</comment>
<organism evidence="9 10">
    <name type="scientific">Mesobacillus subterraneus</name>
    <dbReference type="NCBI Taxonomy" id="285983"/>
    <lineage>
        <taxon>Bacteria</taxon>
        <taxon>Bacillati</taxon>
        <taxon>Bacillota</taxon>
        <taxon>Bacilli</taxon>
        <taxon>Bacillales</taxon>
        <taxon>Bacillaceae</taxon>
        <taxon>Mesobacillus</taxon>
    </lineage>
</organism>
<feature type="transmembrane region" description="Helical" evidence="7">
    <location>
        <begin position="41"/>
        <end position="63"/>
    </location>
</feature>
<keyword evidence="4 7" id="KW-0812">Transmembrane</keyword>
<proteinExistence type="inferred from homology"/>
<dbReference type="GO" id="GO:0016413">
    <property type="term" value="F:O-acetyltransferase activity"/>
    <property type="evidence" value="ECO:0007669"/>
    <property type="project" value="TreeGrafter"/>
</dbReference>
<dbReference type="GO" id="GO:0005886">
    <property type="term" value="C:plasma membrane"/>
    <property type="evidence" value="ECO:0007669"/>
    <property type="project" value="UniProtKB-SubCell"/>
</dbReference>
<evidence type="ECO:0000259" key="8">
    <source>
        <dbReference type="Pfam" id="PF01757"/>
    </source>
</evidence>
<dbReference type="EMBL" id="RSFW01000020">
    <property type="protein sequence ID" value="RSD25219.1"/>
    <property type="molecule type" value="Genomic_DNA"/>
</dbReference>
<evidence type="ECO:0000313" key="10">
    <source>
        <dbReference type="Proteomes" id="UP000279911"/>
    </source>
</evidence>